<proteinExistence type="predicted"/>
<comment type="caution">
    <text evidence="3">The sequence shown here is derived from an EMBL/GenBank/DDBJ whole genome shotgun (WGS) entry which is preliminary data.</text>
</comment>
<accession>A0A9X4AN31</accession>
<dbReference type="GO" id="GO:0003677">
    <property type="term" value="F:DNA binding"/>
    <property type="evidence" value="ECO:0007669"/>
    <property type="project" value="UniProtKB-KW"/>
</dbReference>
<dbReference type="CDD" id="cd00093">
    <property type="entry name" value="HTH_XRE"/>
    <property type="match status" value="1"/>
</dbReference>
<dbReference type="SMART" id="SM00028">
    <property type="entry name" value="TPR"/>
    <property type="match status" value="7"/>
</dbReference>
<dbReference type="GO" id="GO:0005829">
    <property type="term" value="C:cytosol"/>
    <property type="evidence" value="ECO:0007669"/>
    <property type="project" value="TreeGrafter"/>
</dbReference>
<dbReference type="SUPFAM" id="SSF48452">
    <property type="entry name" value="TPR-like"/>
    <property type="match status" value="2"/>
</dbReference>
<evidence type="ECO:0000313" key="3">
    <source>
        <dbReference type="EMBL" id="MDC3426067.1"/>
    </source>
</evidence>
<dbReference type="Pfam" id="PF13181">
    <property type="entry name" value="TPR_8"/>
    <property type="match status" value="1"/>
</dbReference>
<organism evidence="3 4">
    <name type="scientific">Terrihalobacillus insolitus</name>
    <dbReference type="NCBI Taxonomy" id="2950438"/>
    <lineage>
        <taxon>Bacteria</taxon>
        <taxon>Bacillati</taxon>
        <taxon>Bacillota</taxon>
        <taxon>Bacilli</taxon>
        <taxon>Bacillales</taxon>
        <taxon>Bacillaceae</taxon>
        <taxon>Terrihalobacillus</taxon>
    </lineage>
</organism>
<dbReference type="AlphaFoldDB" id="A0A9X4AN31"/>
<dbReference type="PANTHER" id="PTHR46797">
    <property type="entry name" value="HTH-TYPE TRANSCRIPTIONAL REGULATOR"/>
    <property type="match status" value="1"/>
</dbReference>
<dbReference type="Gene3D" id="1.10.260.40">
    <property type="entry name" value="lambda repressor-like DNA-binding domains"/>
    <property type="match status" value="1"/>
</dbReference>
<dbReference type="Proteomes" id="UP001145050">
    <property type="component" value="Unassembled WGS sequence"/>
</dbReference>
<evidence type="ECO:0000259" key="2">
    <source>
        <dbReference type="PROSITE" id="PS50943"/>
    </source>
</evidence>
<dbReference type="InterPro" id="IPR011990">
    <property type="entry name" value="TPR-like_helical_dom_sf"/>
</dbReference>
<dbReference type="Pfam" id="PF01381">
    <property type="entry name" value="HTH_3"/>
    <property type="match status" value="1"/>
</dbReference>
<dbReference type="Gene3D" id="1.25.40.10">
    <property type="entry name" value="Tetratricopeptide repeat domain"/>
    <property type="match status" value="2"/>
</dbReference>
<dbReference type="EMBL" id="JAMQKB010000028">
    <property type="protein sequence ID" value="MDC3426067.1"/>
    <property type="molecule type" value="Genomic_DNA"/>
</dbReference>
<dbReference type="SMART" id="SM00530">
    <property type="entry name" value="HTH_XRE"/>
    <property type="match status" value="1"/>
</dbReference>
<gene>
    <name evidence="3" type="ORF">NC797_16325</name>
</gene>
<dbReference type="PROSITE" id="PS50943">
    <property type="entry name" value="HTH_CROC1"/>
    <property type="match status" value="1"/>
</dbReference>
<sequence>METIGQRIKNRRKGLGLTQGDLSDQNLSRGMISLIERDQTTPSIRTLEIIASKLGVTVSDLLGEAKKNEDTNIFNTKDVQRIISMCKALINAKKYDDAETSLNELLSLSQGNIPYKGTILKLLGSIYFDKNDYKKAINTLSDAQLLITPFDLEEHFEIYYQLSMCYRYLDNYYLAIESGLYASILLRSKNNDKYDTLLHLKILYNLAHCQCRVEQFKQGLVTIEEAIELMNNTDVYYSEGSFYMLKGLAKLYLRDFKDGIQATKRALKILNQSKEPEKVIGCLTNMGILLRVVEEYEESINVLKKSLALSLDLHKDWYIINNLFELTITNYTAEKYSAAEDYAQRGILKASSYTSLKAKLLFAMFLIKSSQNLYGEALTYINQSESLFIENGDMNFLAKCYSEKARILSEQNLINDANKLLRKSNDLLLSQHSIILI</sequence>
<keyword evidence="1" id="KW-0238">DNA-binding</keyword>
<dbReference type="InterPro" id="IPR010982">
    <property type="entry name" value="Lambda_DNA-bd_dom_sf"/>
</dbReference>
<dbReference type="RefSeq" id="WP_272437886.1">
    <property type="nucleotide sequence ID" value="NZ_JAMQKB010000028.1"/>
</dbReference>
<reference evidence="3" key="1">
    <citation type="submission" date="2022-06" db="EMBL/GenBank/DDBJ databases">
        <title>Aquibacillus sp. a new bacterium isolated from soil saline samples.</title>
        <authorList>
            <person name="Galisteo C."/>
            <person name="De La Haba R."/>
            <person name="Sanchez-Porro C."/>
            <person name="Ventosa A."/>
        </authorList>
    </citation>
    <scope>NUCLEOTIDE SEQUENCE</scope>
    <source>
        <strain evidence="3">3ASR75-11</strain>
    </source>
</reference>
<evidence type="ECO:0000313" key="4">
    <source>
        <dbReference type="Proteomes" id="UP001145050"/>
    </source>
</evidence>
<keyword evidence="4" id="KW-1185">Reference proteome</keyword>
<protein>
    <submittedName>
        <fullName evidence="3">Helix-turn-helix domain-containing protein</fullName>
    </submittedName>
</protein>
<dbReference type="SUPFAM" id="SSF47413">
    <property type="entry name" value="lambda repressor-like DNA-binding domains"/>
    <property type="match status" value="1"/>
</dbReference>
<dbReference type="InterPro" id="IPR019734">
    <property type="entry name" value="TPR_rpt"/>
</dbReference>
<dbReference type="PANTHER" id="PTHR46797:SF1">
    <property type="entry name" value="METHYLPHOSPHONATE SYNTHASE"/>
    <property type="match status" value="1"/>
</dbReference>
<feature type="domain" description="HTH cro/C1-type" evidence="2">
    <location>
        <begin position="8"/>
        <end position="61"/>
    </location>
</feature>
<evidence type="ECO:0000256" key="1">
    <source>
        <dbReference type="ARBA" id="ARBA00023125"/>
    </source>
</evidence>
<name>A0A9X4AN31_9BACI</name>
<dbReference type="InterPro" id="IPR050807">
    <property type="entry name" value="TransReg_Diox_bact_type"/>
</dbReference>
<dbReference type="GO" id="GO:0003700">
    <property type="term" value="F:DNA-binding transcription factor activity"/>
    <property type="evidence" value="ECO:0007669"/>
    <property type="project" value="TreeGrafter"/>
</dbReference>
<dbReference type="InterPro" id="IPR001387">
    <property type="entry name" value="Cro/C1-type_HTH"/>
</dbReference>